<reference evidence="2" key="1">
    <citation type="submission" date="2025-08" db="UniProtKB">
        <authorList>
            <consortium name="Ensembl"/>
        </authorList>
    </citation>
    <scope>IDENTIFICATION</scope>
</reference>
<name>A0A8C3JTE2_9CHAR</name>
<proteinExistence type="predicted"/>
<dbReference type="AlphaFoldDB" id="A0A8C3JTE2"/>
<keyword evidence="3" id="KW-1185">Reference proteome</keyword>
<feature type="region of interest" description="Disordered" evidence="1">
    <location>
        <begin position="15"/>
        <end position="69"/>
    </location>
</feature>
<sequence>MAPPPAARALCAAVPRLAAPRRPRSAPAAAPRGAAPPPAAGRGARPVPPPGAPPRGAERGPPPAVDFGDAQEAFRSKSSAELLRGLLVLGLCAVGPLVEHNRQVGGGGRRAPPVGGGCRARTGGFPWRG</sequence>
<evidence type="ECO:0000313" key="3">
    <source>
        <dbReference type="Proteomes" id="UP000694419"/>
    </source>
</evidence>
<accession>A0A8C3JTE2</accession>
<evidence type="ECO:0000256" key="1">
    <source>
        <dbReference type="SAM" id="MobiDB-lite"/>
    </source>
</evidence>
<feature type="region of interest" description="Disordered" evidence="1">
    <location>
        <begin position="100"/>
        <end position="129"/>
    </location>
</feature>
<organism evidence="2 3">
    <name type="scientific">Calidris pygmaea</name>
    <name type="common">Spoon-billed sandpiper</name>
    <dbReference type="NCBI Taxonomy" id="425635"/>
    <lineage>
        <taxon>Eukaryota</taxon>
        <taxon>Metazoa</taxon>
        <taxon>Chordata</taxon>
        <taxon>Craniata</taxon>
        <taxon>Vertebrata</taxon>
        <taxon>Euteleostomi</taxon>
        <taxon>Archelosauria</taxon>
        <taxon>Archosauria</taxon>
        <taxon>Dinosauria</taxon>
        <taxon>Saurischia</taxon>
        <taxon>Theropoda</taxon>
        <taxon>Coelurosauria</taxon>
        <taxon>Aves</taxon>
        <taxon>Neognathae</taxon>
        <taxon>Neoaves</taxon>
        <taxon>Charadriiformes</taxon>
        <taxon>Scolopacidae</taxon>
        <taxon>Calidris</taxon>
    </lineage>
</organism>
<dbReference type="Proteomes" id="UP000694419">
    <property type="component" value="Unplaced"/>
</dbReference>
<reference evidence="2" key="2">
    <citation type="submission" date="2025-09" db="UniProtKB">
        <authorList>
            <consortium name="Ensembl"/>
        </authorList>
    </citation>
    <scope>IDENTIFICATION</scope>
</reference>
<evidence type="ECO:0000313" key="2">
    <source>
        <dbReference type="Ensembl" id="ENSCPGP00000012287.1"/>
    </source>
</evidence>
<dbReference type="Ensembl" id="ENSCPGT00000013472.1">
    <property type="protein sequence ID" value="ENSCPGP00000012287.1"/>
    <property type="gene ID" value="ENSCPGG00000008728.1"/>
</dbReference>
<feature type="compositionally biased region" description="Gly residues" evidence="1">
    <location>
        <begin position="104"/>
        <end position="118"/>
    </location>
</feature>
<protein>
    <submittedName>
        <fullName evidence="2">Uncharacterized protein</fullName>
    </submittedName>
</protein>